<dbReference type="OrthoDB" id="2339831at2"/>
<reference evidence="2 3" key="1">
    <citation type="submission" date="2017-05" db="EMBL/GenBank/DDBJ databases">
        <title>Vagococcus spp. assemblies.</title>
        <authorList>
            <person name="Gulvik C.A."/>
        </authorList>
    </citation>
    <scope>NUCLEOTIDE SEQUENCE [LARGE SCALE GENOMIC DNA]</scope>
    <source>
        <strain evidence="2 3">CCUG 51432</strain>
    </source>
</reference>
<dbReference type="Proteomes" id="UP000287605">
    <property type="component" value="Unassembled WGS sequence"/>
</dbReference>
<dbReference type="RefSeq" id="WP_126810234.1">
    <property type="nucleotide sequence ID" value="NZ_NGKA01000043.1"/>
</dbReference>
<name>A0A430AHP9_9ENTE</name>
<accession>A0A430AHP9</accession>
<organism evidence="2 3">
    <name type="scientific">Vagococcus elongatus</name>
    <dbReference type="NCBI Taxonomy" id="180344"/>
    <lineage>
        <taxon>Bacteria</taxon>
        <taxon>Bacillati</taxon>
        <taxon>Bacillota</taxon>
        <taxon>Bacilli</taxon>
        <taxon>Lactobacillales</taxon>
        <taxon>Enterococcaceae</taxon>
        <taxon>Vagococcus</taxon>
    </lineage>
</organism>
<dbReference type="Pfam" id="PF17363">
    <property type="entry name" value="DUF5388"/>
    <property type="match status" value="1"/>
</dbReference>
<sequence length="123" mass="14146">MALVQSNKNKKKKLISRGPDIQPKQTFTMDQLEKTVEAKKEVVKETVVPEPEYIPKPTTLKIDTRIRDQINALSLIGYGDTQKETLELLINNVLESMTVDERRKFDVQYGVLEDKTRKSGKKK</sequence>
<dbReference type="EMBL" id="NGKA01000043">
    <property type="protein sequence ID" value="RSU07600.1"/>
    <property type="molecule type" value="Genomic_DNA"/>
</dbReference>
<evidence type="ECO:0000313" key="2">
    <source>
        <dbReference type="EMBL" id="RSU07600.1"/>
    </source>
</evidence>
<dbReference type="InterPro" id="IPR035528">
    <property type="entry name" value="DUF5388"/>
</dbReference>
<dbReference type="AlphaFoldDB" id="A0A430AHP9"/>
<evidence type="ECO:0008006" key="4">
    <source>
        <dbReference type="Google" id="ProtNLM"/>
    </source>
</evidence>
<proteinExistence type="predicted"/>
<evidence type="ECO:0000313" key="3">
    <source>
        <dbReference type="Proteomes" id="UP000287605"/>
    </source>
</evidence>
<protein>
    <recommendedName>
        <fullName evidence="4">Replication-associated protein RepC</fullName>
    </recommendedName>
</protein>
<comment type="caution">
    <text evidence="2">The sequence shown here is derived from an EMBL/GenBank/DDBJ whole genome shotgun (WGS) entry which is preliminary data.</text>
</comment>
<keyword evidence="3" id="KW-1185">Reference proteome</keyword>
<feature type="region of interest" description="Disordered" evidence="1">
    <location>
        <begin position="1"/>
        <end position="28"/>
    </location>
</feature>
<gene>
    <name evidence="2" type="ORF">CBF29_13510</name>
</gene>
<evidence type="ECO:0000256" key="1">
    <source>
        <dbReference type="SAM" id="MobiDB-lite"/>
    </source>
</evidence>